<gene>
    <name evidence="1" type="ORF">HNAJ_LOCUS12357</name>
</gene>
<keyword evidence="2" id="KW-1185">Reference proteome</keyword>
<dbReference type="InterPro" id="IPR036322">
    <property type="entry name" value="WD40_repeat_dom_sf"/>
</dbReference>
<reference evidence="1 2" key="2">
    <citation type="submission" date="2018-11" db="EMBL/GenBank/DDBJ databases">
        <authorList>
            <consortium name="Pathogen Informatics"/>
        </authorList>
    </citation>
    <scope>NUCLEOTIDE SEQUENCE [LARGE SCALE GENOMIC DNA]</scope>
</reference>
<evidence type="ECO:0000313" key="3">
    <source>
        <dbReference type="WBParaSite" id="HNAJ_0001237201-mRNA-1"/>
    </source>
</evidence>
<accession>A0A0R3TWY4</accession>
<dbReference type="OrthoDB" id="1932312at2759"/>
<reference evidence="3" key="1">
    <citation type="submission" date="2017-02" db="UniProtKB">
        <authorList>
            <consortium name="WormBaseParasite"/>
        </authorList>
    </citation>
    <scope>IDENTIFICATION</scope>
</reference>
<proteinExistence type="predicted"/>
<dbReference type="SUPFAM" id="SSF50978">
    <property type="entry name" value="WD40 repeat-like"/>
    <property type="match status" value="1"/>
</dbReference>
<evidence type="ECO:0000313" key="2">
    <source>
        <dbReference type="Proteomes" id="UP000278807"/>
    </source>
</evidence>
<dbReference type="AlphaFoldDB" id="A0A0R3TWY4"/>
<dbReference type="EMBL" id="UZAE01014242">
    <property type="protein sequence ID" value="VDO12858.1"/>
    <property type="molecule type" value="Genomic_DNA"/>
</dbReference>
<protein>
    <submittedName>
        <fullName evidence="3">WD_REPEATS_REGION domain-containing protein</fullName>
    </submittedName>
</protein>
<dbReference type="Gene3D" id="2.130.10.10">
    <property type="entry name" value="YVTN repeat-like/Quinoprotein amine dehydrogenase"/>
    <property type="match status" value="1"/>
</dbReference>
<dbReference type="InterPro" id="IPR015943">
    <property type="entry name" value="WD40/YVTN_repeat-like_dom_sf"/>
</dbReference>
<dbReference type="Proteomes" id="UP000278807">
    <property type="component" value="Unassembled WGS sequence"/>
</dbReference>
<organism evidence="3">
    <name type="scientific">Rodentolepis nana</name>
    <name type="common">Dwarf tapeworm</name>
    <name type="synonym">Hymenolepis nana</name>
    <dbReference type="NCBI Taxonomy" id="102285"/>
    <lineage>
        <taxon>Eukaryota</taxon>
        <taxon>Metazoa</taxon>
        <taxon>Spiralia</taxon>
        <taxon>Lophotrochozoa</taxon>
        <taxon>Platyhelminthes</taxon>
        <taxon>Cestoda</taxon>
        <taxon>Eucestoda</taxon>
        <taxon>Cyclophyllidea</taxon>
        <taxon>Hymenolepididae</taxon>
        <taxon>Rodentolepis</taxon>
    </lineage>
</organism>
<name>A0A0R3TWY4_RODNA</name>
<sequence>MTWISTGRYIISGSENSFFYIWRKQMDFLNVSRFSSNRKDRNNCWEAIKAHDAVVTVAVFLPTSEHLLLDPHRKHSRRHGRRPGVEFIVSADCNGCLRVFRNRAPAIQTIASSGQPSRSNA</sequence>
<dbReference type="WBParaSite" id="HNAJ_0001237201-mRNA-1">
    <property type="protein sequence ID" value="HNAJ_0001237201-mRNA-1"/>
    <property type="gene ID" value="HNAJ_0001237201"/>
</dbReference>
<evidence type="ECO:0000313" key="1">
    <source>
        <dbReference type="EMBL" id="VDO12858.1"/>
    </source>
</evidence>